<reference evidence="3" key="1">
    <citation type="submission" date="2016-06" db="UniProtKB">
        <authorList>
            <consortium name="WormBaseParasite"/>
        </authorList>
    </citation>
    <scope>IDENTIFICATION</scope>
</reference>
<protein>
    <submittedName>
        <fullName evidence="3">Autophagy-related protein 9</fullName>
    </submittedName>
</protein>
<proteinExistence type="predicted"/>
<dbReference type="WBParaSite" id="GPUH_0000695501-mRNA-1">
    <property type="protein sequence ID" value="GPUH_0000695501-mRNA-1"/>
    <property type="gene ID" value="GPUH_0000695501"/>
</dbReference>
<gene>
    <name evidence="1" type="ORF">GPUH_LOCUS6947</name>
</gene>
<name>A0A183DE05_9BILA</name>
<dbReference type="EMBL" id="UYRT01017172">
    <property type="protein sequence ID" value="VDK56666.1"/>
    <property type="molecule type" value="Genomic_DNA"/>
</dbReference>
<evidence type="ECO:0000313" key="3">
    <source>
        <dbReference type="WBParaSite" id="GPUH_0000695501-mRNA-1"/>
    </source>
</evidence>
<evidence type="ECO:0000313" key="1">
    <source>
        <dbReference type="EMBL" id="VDK56666.1"/>
    </source>
</evidence>
<sequence>MASGDTGSDSEPIDEAVMEEHHVIQQSRNLYDLSEWDVDCEVCLIVFDRMNFAYSAPGSESDTRRIDKSVLLDTFLACFVTSPHQCYRTGAVLSGTLAFLSWLSLGYFIEDVLYSANCCSSLFLFIR</sequence>
<evidence type="ECO:0000313" key="2">
    <source>
        <dbReference type="Proteomes" id="UP000271098"/>
    </source>
</evidence>
<keyword evidence="2" id="KW-1185">Reference proteome</keyword>
<dbReference type="AlphaFoldDB" id="A0A183DE05"/>
<organism evidence="3">
    <name type="scientific">Gongylonema pulchrum</name>
    <dbReference type="NCBI Taxonomy" id="637853"/>
    <lineage>
        <taxon>Eukaryota</taxon>
        <taxon>Metazoa</taxon>
        <taxon>Ecdysozoa</taxon>
        <taxon>Nematoda</taxon>
        <taxon>Chromadorea</taxon>
        <taxon>Rhabditida</taxon>
        <taxon>Spirurina</taxon>
        <taxon>Spiruromorpha</taxon>
        <taxon>Spiruroidea</taxon>
        <taxon>Gongylonematidae</taxon>
        <taxon>Gongylonema</taxon>
    </lineage>
</organism>
<reference evidence="1 2" key="2">
    <citation type="submission" date="2018-11" db="EMBL/GenBank/DDBJ databases">
        <authorList>
            <consortium name="Pathogen Informatics"/>
        </authorList>
    </citation>
    <scope>NUCLEOTIDE SEQUENCE [LARGE SCALE GENOMIC DNA]</scope>
</reference>
<accession>A0A183DE05</accession>
<dbReference type="Proteomes" id="UP000271098">
    <property type="component" value="Unassembled WGS sequence"/>
</dbReference>